<dbReference type="Gene3D" id="3.40.50.2300">
    <property type="match status" value="1"/>
</dbReference>
<reference evidence="3" key="1">
    <citation type="journal article" date="2020" name="mSystems">
        <title>Genome- and Community-Level Interaction Insights into Carbon Utilization and Element Cycling Functions of Hydrothermarchaeota in Hydrothermal Sediment.</title>
        <authorList>
            <person name="Zhou Z."/>
            <person name="Liu Y."/>
            <person name="Xu W."/>
            <person name="Pan J."/>
            <person name="Luo Z.H."/>
            <person name="Li M."/>
        </authorList>
    </citation>
    <scope>NUCLEOTIDE SEQUENCE [LARGE SCALE GENOMIC DNA]</scope>
    <source>
        <strain evidence="3">HyVt-501</strain>
    </source>
</reference>
<sequence length="131" mass="15066">MKIAFVSRSNAVRSIMAESVARRIFRELSMKVEVFSAGIEPAREVHPLTLKVLEEKGYPLRGLYPKPLSKIPYAKLDILITIGDAARDGCEFLLSHKRREGWFIEAPSESLDAFRRTREEIEEHLRDLLKL</sequence>
<accession>A0A7C5L4W8</accession>
<dbReference type="SUPFAM" id="SSF52788">
    <property type="entry name" value="Phosphotyrosine protein phosphatases I"/>
    <property type="match status" value="1"/>
</dbReference>
<evidence type="ECO:0000259" key="2">
    <source>
        <dbReference type="SMART" id="SM00226"/>
    </source>
</evidence>
<dbReference type="EMBL" id="DRNB01000152">
    <property type="protein sequence ID" value="HHJ64085.1"/>
    <property type="molecule type" value="Genomic_DNA"/>
</dbReference>
<organism evidence="3">
    <name type="scientific">Aquifex aeolicus</name>
    <dbReference type="NCBI Taxonomy" id="63363"/>
    <lineage>
        <taxon>Bacteria</taxon>
        <taxon>Pseudomonadati</taxon>
        <taxon>Aquificota</taxon>
        <taxon>Aquificia</taxon>
        <taxon>Aquificales</taxon>
        <taxon>Aquificaceae</taxon>
        <taxon>Aquifex</taxon>
    </lineage>
</organism>
<comment type="caution">
    <text evidence="3">The sequence shown here is derived from an EMBL/GenBank/DDBJ whole genome shotgun (WGS) entry which is preliminary data.</text>
</comment>
<feature type="domain" description="Phosphotyrosine protein phosphatase I" evidence="2">
    <location>
        <begin position="1"/>
        <end position="131"/>
    </location>
</feature>
<name>A0A7C5L4W8_AQUAO</name>
<dbReference type="InterPro" id="IPR023485">
    <property type="entry name" value="Ptyr_pPase"/>
</dbReference>
<dbReference type="Proteomes" id="UP000885792">
    <property type="component" value="Unassembled WGS sequence"/>
</dbReference>
<dbReference type="AlphaFoldDB" id="A0A7C5L4W8"/>
<evidence type="ECO:0000256" key="1">
    <source>
        <dbReference type="ARBA" id="ARBA00022849"/>
    </source>
</evidence>
<protein>
    <submittedName>
        <fullName evidence="3">Low molecular weight phosphatase family protein</fullName>
    </submittedName>
</protein>
<proteinExistence type="predicted"/>
<dbReference type="SMART" id="SM00226">
    <property type="entry name" value="LMWPc"/>
    <property type="match status" value="1"/>
</dbReference>
<keyword evidence="1" id="KW-0059">Arsenical resistance</keyword>
<dbReference type="Pfam" id="PF01451">
    <property type="entry name" value="LMWPc"/>
    <property type="match status" value="1"/>
</dbReference>
<dbReference type="InterPro" id="IPR036196">
    <property type="entry name" value="Ptyr_pPase_sf"/>
</dbReference>
<gene>
    <name evidence="3" type="ORF">ENJ61_04170</name>
</gene>
<evidence type="ECO:0000313" key="3">
    <source>
        <dbReference type="EMBL" id="HHJ64085.1"/>
    </source>
</evidence>
<dbReference type="GO" id="GO:0046685">
    <property type="term" value="P:response to arsenic-containing substance"/>
    <property type="evidence" value="ECO:0007669"/>
    <property type="project" value="UniProtKB-KW"/>
</dbReference>
<dbReference type="PANTHER" id="PTHR43428:SF1">
    <property type="entry name" value="ARSENATE REDUCTASE"/>
    <property type="match status" value="1"/>
</dbReference>
<dbReference type="PANTHER" id="PTHR43428">
    <property type="entry name" value="ARSENATE REDUCTASE"/>
    <property type="match status" value="1"/>
</dbReference>